<dbReference type="PROSITE" id="PS51194">
    <property type="entry name" value="HELICASE_CTER"/>
    <property type="match status" value="1"/>
</dbReference>
<dbReference type="SUPFAM" id="SSF52540">
    <property type="entry name" value="P-loop containing nucleoside triphosphate hydrolases"/>
    <property type="match status" value="2"/>
</dbReference>
<keyword evidence="4" id="KW-0347">Helicase</keyword>
<reference evidence="4 5" key="1">
    <citation type="submission" date="2021-02" db="EMBL/GenBank/DDBJ databases">
        <title>Activity-based single-cell genomes from oceanic crustal fluid captures similar information to metagenomic and metatranscriptomic surveys with orders of magnitude less sampling.</title>
        <authorList>
            <person name="D'Angelo T.S."/>
            <person name="Orcutt B.N."/>
        </authorList>
    </citation>
    <scope>NUCLEOTIDE SEQUENCE [LARGE SCALE GENOMIC DNA]</scope>
    <source>
        <strain evidence="4">AH-315-G07</strain>
    </source>
</reference>
<accession>A0ABS3AUW8</accession>
<dbReference type="InterPro" id="IPR014001">
    <property type="entry name" value="Helicase_ATP-bd"/>
</dbReference>
<evidence type="ECO:0000256" key="1">
    <source>
        <dbReference type="SAM" id="Coils"/>
    </source>
</evidence>
<feature type="domain" description="Helicase ATP-binding" evidence="2">
    <location>
        <begin position="452"/>
        <end position="602"/>
    </location>
</feature>
<organism evidence="4 5">
    <name type="scientific">Simkania negevensis</name>
    <dbReference type="NCBI Taxonomy" id="83561"/>
    <lineage>
        <taxon>Bacteria</taxon>
        <taxon>Pseudomonadati</taxon>
        <taxon>Chlamydiota</taxon>
        <taxon>Chlamydiia</taxon>
        <taxon>Parachlamydiales</taxon>
        <taxon>Simkaniaceae</taxon>
        <taxon>Simkania</taxon>
    </lineage>
</organism>
<dbReference type="InterPro" id="IPR050742">
    <property type="entry name" value="Helicase_Restrict-Modif_Enz"/>
</dbReference>
<dbReference type="EMBL" id="JAFITR010000023">
    <property type="protein sequence ID" value="MBN4066772.1"/>
    <property type="molecule type" value="Genomic_DNA"/>
</dbReference>
<keyword evidence="5" id="KW-1185">Reference proteome</keyword>
<evidence type="ECO:0000259" key="3">
    <source>
        <dbReference type="PROSITE" id="PS51194"/>
    </source>
</evidence>
<dbReference type="InterPro" id="IPR006935">
    <property type="entry name" value="Helicase/UvrB_N"/>
</dbReference>
<protein>
    <submittedName>
        <fullName evidence="4">DEAD/DEAH box helicase</fullName>
    </submittedName>
</protein>
<evidence type="ECO:0000313" key="4">
    <source>
        <dbReference type="EMBL" id="MBN4066772.1"/>
    </source>
</evidence>
<dbReference type="InterPro" id="IPR027417">
    <property type="entry name" value="P-loop_NTPase"/>
</dbReference>
<feature type="domain" description="Helicase C-terminal" evidence="3">
    <location>
        <begin position="658"/>
        <end position="813"/>
    </location>
</feature>
<comment type="caution">
    <text evidence="4">The sequence shown here is derived from an EMBL/GenBank/DDBJ whole genome shotgun (WGS) entry which is preliminary data.</text>
</comment>
<dbReference type="InterPro" id="IPR001650">
    <property type="entry name" value="Helicase_C-like"/>
</dbReference>
<proteinExistence type="predicted"/>
<gene>
    <name evidence="4" type="ORF">JYU14_01660</name>
</gene>
<keyword evidence="4" id="KW-0067">ATP-binding</keyword>
<keyword evidence="1" id="KW-0175">Coiled coil</keyword>
<dbReference type="Gene3D" id="3.40.50.300">
    <property type="entry name" value="P-loop containing nucleotide triphosphate hydrolases"/>
    <property type="match status" value="2"/>
</dbReference>
<name>A0ABS3AUW8_9BACT</name>
<dbReference type="PANTHER" id="PTHR47396">
    <property type="entry name" value="TYPE I RESTRICTION ENZYME ECOKI R PROTEIN"/>
    <property type="match status" value="1"/>
</dbReference>
<evidence type="ECO:0000259" key="2">
    <source>
        <dbReference type="PROSITE" id="PS51192"/>
    </source>
</evidence>
<dbReference type="Pfam" id="PF22548">
    <property type="entry name" value="AEP-TOTE"/>
    <property type="match status" value="1"/>
</dbReference>
<dbReference type="PROSITE" id="PS51192">
    <property type="entry name" value="HELICASE_ATP_BIND_1"/>
    <property type="match status" value="1"/>
</dbReference>
<dbReference type="CDD" id="cd17926">
    <property type="entry name" value="DEXHc_RE"/>
    <property type="match status" value="1"/>
</dbReference>
<evidence type="ECO:0000313" key="5">
    <source>
        <dbReference type="Proteomes" id="UP000722121"/>
    </source>
</evidence>
<dbReference type="Proteomes" id="UP000722121">
    <property type="component" value="Unassembled WGS sequence"/>
</dbReference>
<feature type="coiled-coil region" evidence="1">
    <location>
        <begin position="2"/>
        <end position="36"/>
    </location>
</feature>
<dbReference type="SMART" id="SM00487">
    <property type="entry name" value="DEXDc"/>
    <property type="match status" value="1"/>
</dbReference>
<keyword evidence="4" id="KW-0547">Nucleotide-binding</keyword>
<dbReference type="GO" id="GO:0004386">
    <property type="term" value="F:helicase activity"/>
    <property type="evidence" value="ECO:0007669"/>
    <property type="project" value="UniProtKB-KW"/>
</dbReference>
<dbReference type="CDD" id="cd18785">
    <property type="entry name" value="SF2_C"/>
    <property type="match status" value="1"/>
</dbReference>
<keyword evidence="4" id="KW-0378">Hydrolase</keyword>
<dbReference type="InterPro" id="IPR054347">
    <property type="entry name" value="TOTE_primase"/>
</dbReference>
<sequence>MISIIETNKELLLKRLEEIEKEKRELLGQLDAIQKETALPSPTTAIHQNSPSKEKIALFCSLFRGREDVFPKRWTNNKSGKSGYSPVCANEWKRGICQKPKVKCSNCLHQAFTPVSEQLIFAHLAGYSPTKTQRNSFYGESTMGVYPLLKDETCWFLAADFDKKSWQVDISAFLITCRKKNIPAYIERSRSGNGAHVWMFFTEPVNAKEARQLGAFLITETMKEYPEIGFDSYDRLFPNQDTMPSGGFGNLIALPLQSGPREKGNSVFIDEHFEPYPDQWKFLSEIQKVSPDQVREVVQNAQLQGEILGIQLPLEENEKPWQKASEKKRNAKTIQGSLPKSVSVVLSNQIFLEKKSLPSGLQNQILRLAAFQNPEFYKAQSMRLSTFGKPRIICCAEDLGKYFAIPKGCFEDLKQLFIDLEIALEVQDERESGKSLNTEFLGKLYPEQAKAVETLLQHDIGVLSATTAFGKTVVAASMIAQRKRSTLILVHRKQLLSQWKERLKAFLNEEKIKIGEIGGGKFKPSGEIDIAIIQSLSRKEHMEEILEKYGHVIVDECHHLSAVSFEAVTKTCRAKYVLGLTATPTRKDGHHPIIFMQCGPIRYRVDPKQQALARPFQHFIIPRMTPFQLPGHLASVEKPSIQDIYKALILDHQRNEMIFNDVLKALEEKRTPLFLTERKEHVEYFRNTFQPFVKNLIIFHGGLKTKERKEVEQHLQNLSDSEELLIISTGRYLGEGFDYARLDTLFLAMPVSWKGTLAQYAGRLHRLHQTKSEVVIFDYIDYEVPMLGRMWEKRLKGYTALGYETKTDSQNVTLEQPYP</sequence>
<dbReference type="Pfam" id="PF04851">
    <property type="entry name" value="ResIII"/>
    <property type="match status" value="1"/>
</dbReference>
<dbReference type="PANTHER" id="PTHR47396:SF1">
    <property type="entry name" value="ATP-DEPENDENT HELICASE IRC3-RELATED"/>
    <property type="match status" value="1"/>
</dbReference>